<dbReference type="Proteomes" id="UP000326759">
    <property type="component" value="Unassembled WGS sequence"/>
</dbReference>
<accession>A0A5N5SLI0</accession>
<dbReference type="Gene3D" id="3.20.20.80">
    <property type="entry name" value="Glycosidases"/>
    <property type="match status" value="1"/>
</dbReference>
<evidence type="ECO:0000313" key="7">
    <source>
        <dbReference type="Proteomes" id="UP000326759"/>
    </source>
</evidence>
<sequence length="367" mass="42360">MVNLIYKHRLVHFDFKGAIPRISFLEKIIPLISSWGATGVLIEYEDSLPYSGNLTQLQSPYAFTVKQINQIQSICKENNLEVIPLVQTFGHLEFVLKHDEFRNLREMDLYPNALCPFHPDALELVLSLIDSVMALHSNANYLHIGADEVWHLGKCHKCQSEMAGRGWESSDLFLQWVSKIALILKKKYPMITLIMWDDMMRNCPETKLKGMFDVYSKVFDRIWAASSFKGSTGSTQFIPPVQHHIDNHLTWITTLKEHQSKFKEICGIALTGWQRYDHYAVLCELFPVAIPCLGLCLRVLKSESFLMSDHEEISQQLGFHGLINVFPFPRPQILEQEMSFPGHELYIAVQMWSNFVYKYQIICNSEG</sequence>
<evidence type="ECO:0000313" key="6">
    <source>
        <dbReference type="EMBL" id="KAB7494955.1"/>
    </source>
</evidence>
<evidence type="ECO:0000259" key="5">
    <source>
        <dbReference type="Pfam" id="PF00728"/>
    </source>
</evidence>
<keyword evidence="7" id="KW-1185">Reference proteome</keyword>
<dbReference type="InterPro" id="IPR038901">
    <property type="entry name" value="HEXDC-like"/>
</dbReference>
<dbReference type="OrthoDB" id="47475at2759"/>
<name>A0A5N5SLI0_9CRUS</name>
<dbReference type="PANTHER" id="PTHR21040:SF8">
    <property type="entry name" value="BCDNA.GH04120"/>
    <property type="match status" value="1"/>
</dbReference>
<dbReference type="Pfam" id="PF00728">
    <property type="entry name" value="Glyco_hydro_20"/>
    <property type="match status" value="1"/>
</dbReference>
<dbReference type="CDD" id="cd06565">
    <property type="entry name" value="GH20_GcnA-like"/>
    <property type="match status" value="1"/>
</dbReference>
<reference evidence="6 7" key="1">
    <citation type="journal article" date="2019" name="PLoS Biol.">
        <title>Sex chromosomes control vertical transmission of feminizing Wolbachia symbionts in an isopod.</title>
        <authorList>
            <person name="Becking T."/>
            <person name="Chebbi M.A."/>
            <person name="Giraud I."/>
            <person name="Moumen B."/>
            <person name="Laverre T."/>
            <person name="Caubet Y."/>
            <person name="Peccoud J."/>
            <person name="Gilbert C."/>
            <person name="Cordaux R."/>
        </authorList>
    </citation>
    <scope>NUCLEOTIDE SEQUENCE [LARGE SCALE GENOMIC DNA]</scope>
    <source>
        <strain evidence="6">ANa2</strain>
        <tissue evidence="6">Whole body excluding digestive tract and cuticle</tissue>
    </source>
</reference>
<keyword evidence="4" id="KW-0378">Hydrolase</keyword>
<dbReference type="GO" id="GO:0005975">
    <property type="term" value="P:carbohydrate metabolic process"/>
    <property type="evidence" value="ECO:0007669"/>
    <property type="project" value="InterPro"/>
</dbReference>
<dbReference type="InterPro" id="IPR015883">
    <property type="entry name" value="Glyco_hydro_20_cat"/>
</dbReference>
<feature type="domain" description="Glycoside hydrolase family 20 catalytic" evidence="5">
    <location>
        <begin position="62"/>
        <end position="204"/>
    </location>
</feature>
<protein>
    <recommendedName>
        <fullName evidence="3">beta-N-acetylhexosaminidase</fullName>
        <ecNumber evidence="3">3.2.1.52</ecNumber>
    </recommendedName>
</protein>
<evidence type="ECO:0000256" key="1">
    <source>
        <dbReference type="ARBA" id="ARBA00001231"/>
    </source>
</evidence>
<evidence type="ECO:0000256" key="2">
    <source>
        <dbReference type="ARBA" id="ARBA00006285"/>
    </source>
</evidence>
<comment type="caution">
    <text evidence="6">The sequence shown here is derived from an EMBL/GenBank/DDBJ whole genome shotgun (WGS) entry which is preliminary data.</text>
</comment>
<organism evidence="6 7">
    <name type="scientific">Armadillidium nasatum</name>
    <dbReference type="NCBI Taxonomy" id="96803"/>
    <lineage>
        <taxon>Eukaryota</taxon>
        <taxon>Metazoa</taxon>
        <taxon>Ecdysozoa</taxon>
        <taxon>Arthropoda</taxon>
        <taxon>Crustacea</taxon>
        <taxon>Multicrustacea</taxon>
        <taxon>Malacostraca</taxon>
        <taxon>Eumalacostraca</taxon>
        <taxon>Peracarida</taxon>
        <taxon>Isopoda</taxon>
        <taxon>Oniscidea</taxon>
        <taxon>Crinocheta</taxon>
        <taxon>Armadillidiidae</taxon>
        <taxon>Armadillidium</taxon>
    </lineage>
</organism>
<evidence type="ECO:0000256" key="3">
    <source>
        <dbReference type="ARBA" id="ARBA00012663"/>
    </source>
</evidence>
<evidence type="ECO:0000256" key="4">
    <source>
        <dbReference type="ARBA" id="ARBA00022801"/>
    </source>
</evidence>
<comment type="similarity">
    <text evidence="2">Belongs to the glycosyl hydrolase 20 family.</text>
</comment>
<dbReference type="AlphaFoldDB" id="A0A5N5SLI0"/>
<dbReference type="EMBL" id="SEYY01023295">
    <property type="protein sequence ID" value="KAB7494955.1"/>
    <property type="molecule type" value="Genomic_DNA"/>
</dbReference>
<comment type="catalytic activity">
    <reaction evidence="1">
        <text>Hydrolysis of terminal non-reducing N-acetyl-D-hexosamine residues in N-acetyl-beta-D-hexosaminides.</text>
        <dbReference type="EC" id="3.2.1.52"/>
    </reaction>
</comment>
<dbReference type="InterPro" id="IPR017853">
    <property type="entry name" value="GH"/>
</dbReference>
<proteinExistence type="inferred from homology"/>
<dbReference type="GO" id="GO:0004563">
    <property type="term" value="F:beta-N-acetylhexosaminidase activity"/>
    <property type="evidence" value="ECO:0007669"/>
    <property type="project" value="UniProtKB-EC"/>
</dbReference>
<dbReference type="SUPFAM" id="SSF51445">
    <property type="entry name" value="(Trans)glycosidases"/>
    <property type="match status" value="1"/>
</dbReference>
<dbReference type="PANTHER" id="PTHR21040">
    <property type="entry name" value="BCDNA.GH04120"/>
    <property type="match status" value="1"/>
</dbReference>
<dbReference type="EC" id="3.2.1.52" evidence="3"/>
<gene>
    <name evidence="6" type="primary">HEXDC_0</name>
    <name evidence="6" type="ORF">Anas_08886</name>
</gene>